<evidence type="ECO:0000256" key="1">
    <source>
        <dbReference type="SAM" id="SignalP"/>
    </source>
</evidence>
<dbReference type="HOGENOM" id="CLU_1224794_0_0_1"/>
<protein>
    <submittedName>
        <fullName evidence="2">Uncharacterized protein</fullName>
    </submittedName>
</protein>
<keyword evidence="1" id="KW-0732">Signal</keyword>
<accession>A0A0D1YA96</accession>
<reference evidence="2 3" key="1">
    <citation type="submission" date="2015-01" db="EMBL/GenBank/DDBJ databases">
        <title>The Genome Sequence of Exophiala sideris CBS121828.</title>
        <authorList>
            <consortium name="The Broad Institute Genomics Platform"/>
            <person name="Cuomo C."/>
            <person name="de Hoog S."/>
            <person name="Gorbushina A."/>
            <person name="Stielow B."/>
            <person name="Teixiera M."/>
            <person name="Abouelleil A."/>
            <person name="Chapman S.B."/>
            <person name="Priest M."/>
            <person name="Young S.K."/>
            <person name="Wortman J."/>
            <person name="Nusbaum C."/>
            <person name="Birren B."/>
        </authorList>
    </citation>
    <scope>NUCLEOTIDE SEQUENCE [LARGE SCALE GENOMIC DNA]</scope>
    <source>
        <strain evidence="2 3">CBS 121828</strain>
    </source>
</reference>
<name>A0A0D1YA96_9EURO</name>
<dbReference type="EMBL" id="KN846954">
    <property type="protein sequence ID" value="KIV77754.1"/>
    <property type="molecule type" value="Genomic_DNA"/>
</dbReference>
<proteinExistence type="predicted"/>
<feature type="chain" id="PRO_5002236938" evidence="1">
    <location>
        <begin position="21"/>
        <end position="226"/>
    </location>
</feature>
<evidence type="ECO:0000313" key="2">
    <source>
        <dbReference type="EMBL" id="KIV77754.1"/>
    </source>
</evidence>
<gene>
    <name evidence="2" type="ORF">PV11_09535</name>
</gene>
<evidence type="ECO:0000313" key="3">
    <source>
        <dbReference type="Proteomes" id="UP000053599"/>
    </source>
</evidence>
<feature type="signal peptide" evidence="1">
    <location>
        <begin position="1"/>
        <end position="20"/>
    </location>
</feature>
<dbReference type="AlphaFoldDB" id="A0A0D1YA96"/>
<organism evidence="2 3">
    <name type="scientific">Exophiala sideris</name>
    <dbReference type="NCBI Taxonomy" id="1016849"/>
    <lineage>
        <taxon>Eukaryota</taxon>
        <taxon>Fungi</taxon>
        <taxon>Dikarya</taxon>
        <taxon>Ascomycota</taxon>
        <taxon>Pezizomycotina</taxon>
        <taxon>Eurotiomycetes</taxon>
        <taxon>Chaetothyriomycetidae</taxon>
        <taxon>Chaetothyriales</taxon>
        <taxon>Herpotrichiellaceae</taxon>
        <taxon>Exophiala</taxon>
    </lineage>
</organism>
<dbReference type="Proteomes" id="UP000053599">
    <property type="component" value="Unassembled WGS sequence"/>
</dbReference>
<sequence length="226" mass="25138">MYTLLPTLAAVLLSSDLVSAAPFSNDTTSDVAIQTFGENGISCLHYPQVNSDGTGRIYVQCSNIPTFWEVRAVWKNAELAAMDSTSQSQDSTEWFRDINQVHYSGYKANVKNNLDTTIEWRQSQDGSGFGDCSSQAYAVAGEGEWLYWTVKIDCNWMLPDVKAMATADDLSTEWATADALHQIAYKTECPTGRCWTVPVSGFEALPVPEVSAQDHESRITWDYRYA</sequence>